<dbReference type="SUPFAM" id="SSF57424">
    <property type="entry name" value="LDL receptor-like module"/>
    <property type="match status" value="1"/>
</dbReference>
<dbReference type="SUPFAM" id="SSF50729">
    <property type="entry name" value="PH domain-like"/>
    <property type="match status" value="1"/>
</dbReference>
<evidence type="ECO:0000256" key="26">
    <source>
        <dbReference type="ARBA" id="ARBA00023298"/>
    </source>
</evidence>
<keyword evidence="22" id="KW-0472">Membrane</keyword>
<keyword evidence="21" id="KW-0473">Membrane attack complex</keyword>
<dbReference type="Pfam" id="PF21792">
    <property type="entry name" value="DAB2_SBM"/>
    <property type="match status" value="1"/>
</dbReference>
<evidence type="ECO:0000256" key="28">
    <source>
        <dbReference type="ARBA" id="ARBA00093292"/>
    </source>
</evidence>
<dbReference type="SMART" id="SM00462">
    <property type="entry name" value="PTB"/>
    <property type="match status" value="1"/>
</dbReference>
<reference evidence="34" key="2">
    <citation type="submission" date="2025-08" db="UniProtKB">
        <authorList>
            <consortium name="Ensembl"/>
        </authorList>
    </citation>
    <scope>IDENTIFICATION</scope>
</reference>
<evidence type="ECO:0000256" key="6">
    <source>
        <dbReference type="ARBA" id="ARBA00022452"/>
    </source>
</evidence>
<evidence type="ECO:0000256" key="19">
    <source>
        <dbReference type="ARBA" id="ARBA00022859"/>
    </source>
</evidence>
<evidence type="ECO:0000256" key="7">
    <source>
        <dbReference type="ARBA" id="ARBA00022473"/>
    </source>
</evidence>
<dbReference type="GO" id="GO:0031640">
    <property type="term" value="P:killing of cells of another organism"/>
    <property type="evidence" value="ECO:0007669"/>
    <property type="project" value="UniProtKB-KW"/>
</dbReference>
<comment type="subunit">
    <text evidence="29">Heterotrimer of 3 chains: alpha (C8A), beta (C8B) and gamma (C8G); the alpha and gamma chains are disulfide bonded. Component of the membrane attack complex (MAC), composed of complement C5b, C6, C7, C8A, C8B, C8G and multiple copies of the pore-forming subunit C9.</text>
</comment>
<dbReference type="PRINTS" id="PR00764">
    <property type="entry name" value="COMPLEMENTC9"/>
</dbReference>
<keyword evidence="13" id="KW-0399">Innate immunity</keyword>
<keyword evidence="7" id="KW-0217">Developmental protein</keyword>
<evidence type="ECO:0000256" key="16">
    <source>
        <dbReference type="ARBA" id="ARBA00022737"/>
    </source>
</evidence>
<comment type="caution">
    <text evidence="30">Lacks conserved residue(s) required for the propagation of feature annotation.</text>
</comment>
<evidence type="ECO:0000313" key="35">
    <source>
        <dbReference type="Proteomes" id="UP000694580"/>
    </source>
</evidence>
<keyword evidence="16" id="KW-0677">Repeat</keyword>
<keyword evidence="6" id="KW-1134">Transmembrane beta strand</keyword>
<dbReference type="InterPro" id="IPR001862">
    <property type="entry name" value="MAC_perforin"/>
</dbReference>
<keyword evidence="9" id="KW-0964">Secreted</keyword>
<evidence type="ECO:0000256" key="11">
    <source>
        <dbReference type="ARBA" id="ARBA00022537"/>
    </source>
</evidence>
<dbReference type="InterPro" id="IPR020863">
    <property type="entry name" value="MACPF_CS"/>
</dbReference>
<keyword evidence="35" id="KW-1185">Reference proteome</keyword>
<dbReference type="SUPFAM" id="SSF82895">
    <property type="entry name" value="TSP-1 type 1 repeat"/>
    <property type="match status" value="2"/>
</dbReference>
<feature type="region of interest" description="Disordered" evidence="31">
    <location>
        <begin position="384"/>
        <end position="437"/>
    </location>
</feature>
<evidence type="ECO:0000256" key="13">
    <source>
        <dbReference type="ARBA" id="ARBA00022588"/>
    </source>
</evidence>
<dbReference type="AlphaFoldDB" id="A0AAY3ZV97"/>
<dbReference type="PROSITE" id="PS00279">
    <property type="entry name" value="MACPF_1"/>
    <property type="match status" value="1"/>
</dbReference>
<proteinExistence type="inferred from homology"/>
<dbReference type="CDD" id="cd01215">
    <property type="entry name" value="PTB_Dab"/>
    <property type="match status" value="1"/>
</dbReference>
<dbReference type="InterPro" id="IPR048831">
    <property type="entry name" value="C8A_B_C6_EGF-like"/>
</dbReference>
<feature type="disulfide bond" evidence="30">
    <location>
        <begin position="587"/>
        <end position="602"/>
    </location>
</feature>
<dbReference type="InterPro" id="IPR036055">
    <property type="entry name" value="LDL_receptor-like_sf"/>
</dbReference>
<keyword evidence="14" id="KW-0812">Transmembrane</keyword>
<dbReference type="GeneTree" id="ENSGT00940000160247"/>
<sequence length="1038" mass="114074">MSTETETQAVVKGTLRKELRRRGQDRSEAGLIRRFRGDGVRYKAKLIGIDEVSAARGDKLCQDSMMKLKGIAATARSKGEHKQRVFLTVSFGGIKIYDERSGVLQYHHAVHEISYIAKDTRDHRAFGYVCGKEGNHKFVAIKTGHSAQPLILDLRDLFTLVYEIRQREEVEKKAQKDKHCEQAVYQTILEDEVDDPVYQYIVFEAGHEPLQGPQSEESVYQVLYLLCSVLLLQNISHFDLFGDMATPPDILSMPASPANTLDPNRSRRQCQLPSELFTHFSPPAVPSGYMTMGAVQTAQWGQPSFATPAPLAFGVQAPLQVAQMLPGGQPVIWGQANLFHSPATGQQQWAFVPAQPVGVGGHPLPTAVLQGLVPIAAMRPRSCEPSAPSSAIASPQHTIAHGTARDTLREEEVESDSSLTRQAQASPLASTVSTHQAAPRVATAAAIAQEVDDCGDLDLLQMTLTPGSSSSPSTSDSCDSPVPVASSTGGTRSRNGRSVKTGTPESPVDCVMSAWSSWTRCDPCHEKSYRYAKLVQPSQFGGEPCNEMGREEESCVPPTRSSCGGAPSCQGFVCTTTGRCVLDGLRCNGDDDCGDGSDEKGCKKIFHSCRQEAEEYWGIENLAKGVNTLNGNLEGLVLDNRYYAGGCLPHFIQDVRFRKPFNLQHYTLQTKGSYDFKMESHETYSNFTENSLKGYMSQTSVSFGIKIPGVFELGFNYDDSKYKNSVKKLRRFSGTKSSFIRAHCQVELARYALKHDGLMLHPEFLSRLRSLPLEYVYGEYQQIFHDFGTHYITEATLGGEYKLTVVLNKERMETLGYSLEDTKNCFQAGLKVGANILGVYVSLGVSGGHCKALLEELGESKNEESMIEDFIVIVKGGNSESISQLGTKTLPTPEMMQLWGDAVHYNPDFISSKMLPLYELVTSRDFINDRTLKKNLRRALAEHLAEASSCRCAPCQNNGVAVLKGTRCECICPSGTRGLSCEITQRSNLAVDGNWSCWSNWSSCSGRTKHRTRQCTNPAPANGGVACQGEREESTDCI</sequence>
<dbReference type="GO" id="GO:0005737">
    <property type="term" value="C:cytoplasm"/>
    <property type="evidence" value="ECO:0007669"/>
    <property type="project" value="UniProtKB-SubCell"/>
</dbReference>
<dbReference type="Gene3D" id="4.10.400.10">
    <property type="entry name" value="Low-density Lipoprotein Receptor"/>
    <property type="match status" value="1"/>
</dbReference>
<comment type="similarity">
    <text evidence="4">Belongs to the complement C6/C7/C8/C9 family.</text>
</comment>
<keyword evidence="17" id="KW-0221">Differentiation</keyword>
<comment type="subcellular location">
    <subcellularLocation>
        <location evidence="2">Cytoplasm</location>
    </subcellularLocation>
    <subcellularLocation>
        <location evidence="3">Secreted</location>
    </subcellularLocation>
    <subcellularLocation>
        <location evidence="1">Target cell membrane</location>
        <topology evidence="1">Multi-pass membrane protein</topology>
    </subcellularLocation>
</comment>
<evidence type="ECO:0000256" key="2">
    <source>
        <dbReference type="ARBA" id="ARBA00004496"/>
    </source>
</evidence>
<keyword evidence="20" id="KW-0180">Complement pathway</keyword>
<dbReference type="PROSITE" id="PS01209">
    <property type="entry name" value="LDLRA_1"/>
    <property type="match status" value="1"/>
</dbReference>
<evidence type="ECO:0000256" key="3">
    <source>
        <dbReference type="ARBA" id="ARBA00004613"/>
    </source>
</evidence>
<dbReference type="InterPro" id="IPR000884">
    <property type="entry name" value="TSP1_rpt"/>
</dbReference>
<feature type="compositionally biased region" description="Low complexity" evidence="31">
    <location>
        <begin position="385"/>
        <end position="395"/>
    </location>
</feature>
<protein>
    <recommendedName>
        <fullName evidence="5">Complement component C8 beta chain</fullName>
    </recommendedName>
    <alternativeName>
        <fullName evidence="27">Complement component 8 subunit beta</fullName>
    </alternativeName>
</protein>
<dbReference type="InterPro" id="IPR020864">
    <property type="entry name" value="MACPF"/>
</dbReference>
<keyword evidence="26" id="KW-1053">Target membrane</keyword>
<dbReference type="FunFam" id="2.30.29.30:FF:000035">
    <property type="entry name" value="Disabled homolog 2 isoform 1"/>
    <property type="match status" value="1"/>
</dbReference>
<keyword evidence="19" id="KW-0391">Immunity</keyword>
<dbReference type="PANTHER" id="PTHR45742:SF5">
    <property type="entry name" value="COMPLEMENT COMPONENT C8 BETA CHAIN"/>
    <property type="match status" value="1"/>
</dbReference>
<evidence type="ECO:0000256" key="4">
    <source>
        <dbReference type="ARBA" id="ARBA00009214"/>
    </source>
</evidence>
<dbReference type="InterPro" id="IPR006020">
    <property type="entry name" value="PTB/PI_dom"/>
</dbReference>
<keyword evidence="24" id="KW-0179">Complement alternate pathway</keyword>
<comment type="function">
    <text evidence="28">Component of the membrane attack complex (MAC), a multiprotein complex activated by the complement cascade, which inserts into a target cell membrane and forms a pore, leading to target cell membrane rupture and cell lysis. The MAC is initiated by proteolytic cleavage of C5 into complement C5b in response to the classical, alternative, lectin and GZMK complement pathways. The complement pathways consist in a cascade of proteins that leads to phagocytosis and breakdown of pathogens and signaling that strengthens the adaptive immune system. C8B, together with C8A and C8G, inserts into the target membrane, but does not form pores by itself. During MAC assembly, associates with C5b, C6 and C7 to form the C5b8 intermediate complex that inserts into the target membrane and traverses the bilayer increasing membrane rigidity.</text>
</comment>
<keyword evidence="18" id="KW-0204">Cytolysis</keyword>
<evidence type="ECO:0000256" key="27">
    <source>
        <dbReference type="ARBA" id="ARBA00031383"/>
    </source>
</evidence>
<evidence type="ECO:0000256" key="30">
    <source>
        <dbReference type="PROSITE-ProRule" id="PRU00124"/>
    </source>
</evidence>
<evidence type="ECO:0000256" key="20">
    <source>
        <dbReference type="ARBA" id="ARBA00022875"/>
    </source>
</evidence>
<dbReference type="Pfam" id="PF00640">
    <property type="entry name" value="PID"/>
    <property type="match status" value="1"/>
</dbReference>
<feature type="compositionally biased region" description="Polar residues" evidence="31">
    <location>
        <begin position="416"/>
        <end position="436"/>
    </location>
</feature>
<evidence type="ECO:0000256" key="5">
    <source>
        <dbReference type="ARBA" id="ARBA00013949"/>
    </source>
</evidence>
<evidence type="ECO:0000313" key="34">
    <source>
        <dbReference type="Ensembl" id="ENSDCDP00010000998.1"/>
    </source>
</evidence>
<feature type="compositionally biased region" description="Polar residues" evidence="31">
    <location>
        <begin position="485"/>
        <end position="504"/>
    </location>
</feature>
<feature type="domain" description="PID" evidence="32">
    <location>
        <begin position="37"/>
        <end position="169"/>
    </location>
</feature>
<dbReference type="SMART" id="SM00209">
    <property type="entry name" value="TSP1"/>
    <property type="match status" value="2"/>
</dbReference>
<dbReference type="GO" id="GO:0030154">
    <property type="term" value="P:cell differentiation"/>
    <property type="evidence" value="ECO:0007669"/>
    <property type="project" value="UniProtKB-KW"/>
</dbReference>
<dbReference type="PROSITE" id="PS50068">
    <property type="entry name" value="LDLRA_2"/>
    <property type="match status" value="1"/>
</dbReference>
<feature type="domain" description="MACPF" evidence="33">
    <location>
        <begin position="605"/>
        <end position="951"/>
    </location>
</feature>
<keyword evidence="15" id="KW-0732">Signal</keyword>
<keyword evidence="11" id="KW-1052">Target cell membrane</keyword>
<dbReference type="InterPro" id="IPR036383">
    <property type="entry name" value="TSP1_rpt_sf"/>
</dbReference>
<gene>
    <name evidence="34" type="primary">C8B</name>
</gene>
<evidence type="ECO:0000259" key="32">
    <source>
        <dbReference type="PROSITE" id="PS01179"/>
    </source>
</evidence>
<reference evidence="34 35" key="1">
    <citation type="submission" date="2020-06" db="EMBL/GenBank/DDBJ databases">
        <authorList>
            <consortium name="Wellcome Sanger Institute Data Sharing"/>
        </authorList>
    </citation>
    <scope>NUCLEOTIDE SEQUENCE [LARGE SCALE GENOMIC DNA]</scope>
</reference>
<keyword evidence="10" id="KW-0245">EGF-like domain</keyword>
<evidence type="ECO:0000256" key="10">
    <source>
        <dbReference type="ARBA" id="ARBA00022536"/>
    </source>
</evidence>
<dbReference type="InterPro" id="IPR011993">
    <property type="entry name" value="PH-like_dom_sf"/>
</dbReference>
<dbReference type="InterPro" id="IPR048559">
    <property type="entry name" value="DAB1/2_SBM"/>
</dbReference>
<evidence type="ECO:0000256" key="29">
    <source>
        <dbReference type="ARBA" id="ARBA00093472"/>
    </source>
</evidence>
<keyword evidence="12" id="KW-0597">Phosphoprotein</keyword>
<feature type="region of interest" description="Disordered" evidence="31">
    <location>
        <begin position="463"/>
        <end position="506"/>
    </location>
</feature>
<dbReference type="GO" id="GO:0005579">
    <property type="term" value="C:membrane attack complex"/>
    <property type="evidence" value="ECO:0007669"/>
    <property type="project" value="UniProtKB-KW"/>
</dbReference>
<name>A0AAY3ZV97_9TELE</name>
<dbReference type="GO" id="GO:0006958">
    <property type="term" value="P:complement activation, classical pathway"/>
    <property type="evidence" value="ECO:0007669"/>
    <property type="project" value="UniProtKB-KW"/>
</dbReference>
<dbReference type="InterPro" id="IPR023415">
    <property type="entry name" value="LDLR_class-A_CS"/>
</dbReference>
<keyword evidence="25" id="KW-0325">Glycoprotein</keyword>
<evidence type="ECO:0000256" key="12">
    <source>
        <dbReference type="ARBA" id="ARBA00022553"/>
    </source>
</evidence>
<dbReference type="Gene3D" id="2.20.100.10">
    <property type="entry name" value="Thrombospondin type-1 (TSP1) repeat"/>
    <property type="match status" value="2"/>
</dbReference>
<dbReference type="Proteomes" id="UP000694580">
    <property type="component" value="Chromosome 4"/>
</dbReference>
<dbReference type="Pfam" id="PF21195">
    <property type="entry name" value="EGF_C8A_B_C6"/>
    <property type="match status" value="1"/>
</dbReference>
<dbReference type="GO" id="GO:0044218">
    <property type="term" value="C:other organism cell membrane"/>
    <property type="evidence" value="ECO:0007669"/>
    <property type="project" value="UniProtKB-KW"/>
</dbReference>
<organism evidence="34 35">
    <name type="scientific">Denticeps clupeoides</name>
    <name type="common">denticle herring</name>
    <dbReference type="NCBI Taxonomy" id="299321"/>
    <lineage>
        <taxon>Eukaryota</taxon>
        <taxon>Metazoa</taxon>
        <taxon>Chordata</taxon>
        <taxon>Craniata</taxon>
        <taxon>Vertebrata</taxon>
        <taxon>Euteleostomi</taxon>
        <taxon>Actinopterygii</taxon>
        <taxon>Neopterygii</taxon>
        <taxon>Teleostei</taxon>
        <taxon>Clupei</taxon>
        <taxon>Clupeiformes</taxon>
        <taxon>Denticipitoidei</taxon>
        <taxon>Denticipitidae</taxon>
        <taxon>Denticeps</taxon>
    </lineage>
</organism>
<evidence type="ECO:0000256" key="21">
    <source>
        <dbReference type="ARBA" id="ARBA00023058"/>
    </source>
</evidence>
<dbReference type="PROSITE" id="PS51412">
    <property type="entry name" value="MACPF_2"/>
    <property type="match status" value="1"/>
</dbReference>
<evidence type="ECO:0000256" key="15">
    <source>
        <dbReference type="ARBA" id="ARBA00022729"/>
    </source>
</evidence>
<dbReference type="Gene3D" id="2.30.29.30">
    <property type="entry name" value="Pleckstrin-homology domain (PH domain)/Phosphotyrosine-binding domain (PTB)"/>
    <property type="match status" value="1"/>
</dbReference>
<evidence type="ECO:0000256" key="14">
    <source>
        <dbReference type="ARBA" id="ARBA00022692"/>
    </source>
</evidence>
<dbReference type="GO" id="GO:0005576">
    <property type="term" value="C:extracellular region"/>
    <property type="evidence" value="ECO:0007669"/>
    <property type="project" value="UniProtKB-SubCell"/>
</dbReference>
<dbReference type="Ensembl" id="ENSDCDT00010001046.1">
    <property type="protein sequence ID" value="ENSDCDP00010000998.1"/>
    <property type="gene ID" value="ENSDCDG00010000554.1"/>
</dbReference>
<keyword evidence="23 30" id="KW-1015">Disulfide bond</keyword>
<evidence type="ECO:0000256" key="23">
    <source>
        <dbReference type="ARBA" id="ARBA00023157"/>
    </source>
</evidence>
<dbReference type="PROSITE" id="PS50092">
    <property type="entry name" value="TSP1"/>
    <property type="match status" value="2"/>
</dbReference>
<dbReference type="SMART" id="SM00192">
    <property type="entry name" value="LDLa"/>
    <property type="match status" value="1"/>
</dbReference>
<feature type="compositionally biased region" description="Low complexity" evidence="31">
    <location>
        <begin position="465"/>
        <end position="484"/>
    </location>
</feature>
<dbReference type="GO" id="GO:0006957">
    <property type="term" value="P:complement activation, alternative pathway"/>
    <property type="evidence" value="ECO:0007669"/>
    <property type="project" value="UniProtKB-KW"/>
</dbReference>
<accession>A0AAY3ZV97</accession>
<reference evidence="34" key="3">
    <citation type="submission" date="2025-09" db="UniProtKB">
        <authorList>
            <consortium name="Ensembl"/>
        </authorList>
    </citation>
    <scope>IDENTIFICATION</scope>
</reference>
<dbReference type="InterPro" id="IPR048561">
    <property type="entry name" value="Dab_PTB"/>
</dbReference>
<evidence type="ECO:0000256" key="22">
    <source>
        <dbReference type="ARBA" id="ARBA00023136"/>
    </source>
</evidence>
<evidence type="ECO:0000256" key="25">
    <source>
        <dbReference type="ARBA" id="ARBA00023180"/>
    </source>
</evidence>
<dbReference type="SMART" id="SM00457">
    <property type="entry name" value="MACPF"/>
    <property type="match status" value="1"/>
</dbReference>
<evidence type="ECO:0000259" key="33">
    <source>
        <dbReference type="PROSITE" id="PS51412"/>
    </source>
</evidence>
<evidence type="ECO:0000256" key="31">
    <source>
        <dbReference type="SAM" id="MobiDB-lite"/>
    </source>
</evidence>
<dbReference type="InterPro" id="IPR002172">
    <property type="entry name" value="LDrepeatLR_classA_rpt"/>
</dbReference>
<evidence type="ECO:0000256" key="18">
    <source>
        <dbReference type="ARBA" id="ARBA00022852"/>
    </source>
</evidence>
<dbReference type="Pfam" id="PF01823">
    <property type="entry name" value="MACPF"/>
    <property type="match status" value="1"/>
</dbReference>
<dbReference type="Pfam" id="PF00057">
    <property type="entry name" value="Ldl_recept_a"/>
    <property type="match status" value="1"/>
</dbReference>
<evidence type="ECO:0000256" key="24">
    <source>
        <dbReference type="ARBA" id="ARBA00023162"/>
    </source>
</evidence>
<evidence type="ECO:0000256" key="17">
    <source>
        <dbReference type="ARBA" id="ARBA00022782"/>
    </source>
</evidence>
<evidence type="ECO:0000256" key="1">
    <source>
        <dbReference type="ARBA" id="ARBA00004276"/>
    </source>
</evidence>
<evidence type="ECO:0000256" key="8">
    <source>
        <dbReference type="ARBA" id="ARBA00022490"/>
    </source>
</evidence>
<evidence type="ECO:0000256" key="9">
    <source>
        <dbReference type="ARBA" id="ARBA00022525"/>
    </source>
</evidence>
<dbReference type="PROSITE" id="PS01179">
    <property type="entry name" value="PID"/>
    <property type="match status" value="1"/>
</dbReference>
<dbReference type="PANTHER" id="PTHR45742">
    <property type="entry name" value="COMPLEMENT COMPONENT C6"/>
    <property type="match status" value="1"/>
</dbReference>
<keyword evidence="8" id="KW-0963">Cytoplasm</keyword>